<dbReference type="PANTHER" id="PTHR37166">
    <property type="entry name" value="PROTEIN FLAG"/>
    <property type="match status" value="1"/>
</dbReference>
<sequence>MRIEGQGAVESFYNNSQMPSAGKTVNTPAENREVDSTPVIENGDAGIKDKLDKVVKLLNQTINASNNHHLEFQMHEASGRYQVKVINSETSEVIREIPQDFMLELSARIKGVLNEALGLIFDEKR</sequence>
<evidence type="ECO:0000256" key="1">
    <source>
        <dbReference type="SAM" id="MobiDB-lite"/>
    </source>
</evidence>
<feature type="compositionally biased region" description="Polar residues" evidence="1">
    <location>
        <begin position="12"/>
        <end position="29"/>
    </location>
</feature>
<comment type="caution">
    <text evidence="2">The sequence shown here is derived from an EMBL/GenBank/DDBJ whole genome shotgun (WGS) entry which is preliminary data.</text>
</comment>
<keyword evidence="2" id="KW-0969">Cilium</keyword>
<proteinExistence type="predicted"/>
<reference evidence="2" key="1">
    <citation type="journal article" date="2015" name="Proc. Natl. Acad. Sci. U.S.A.">
        <title>Networks of energetic and metabolic interactions define dynamics in microbial communities.</title>
        <authorList>
            <person name="Embree M."/>
            <person name="Liu J.K."/>
            <person name="Al-Bassam M.M."/>
            <person name="Zengler K."/>
        </authorList>
    </citation>
    <scope>NUCLEOTIDE SEQUENCE</scope>
</reference>
<protein>
    <submittedName>
        <fullName evidence="2">Flagellar protein flag protein</fullName>
    </submittedName>
</protein>
<dbReference type="Pfam" id="PF03646">
    <property type="entry name" value="FlaG"/>
    <property type="match status" value="1"/>
</dbReference>
<accession>A0A0W8E125</accession>
<dbReference type="EMBL" id="LNQE01001924">
    <property type="protein sequence ID" value="KUG02324.1"/>
    <property type="molecule type" value="Genomic_DNA"/>
</dbReference>
<dbReference type="Gene3D" id="3.30.160.170">
    <property type="entry name" value="FlaG-like"/>
    <property type="match status" value="1"/>
</dbReference>
<dbReference type="PANTHER" id="PTHR37166:SF1">
    <property type="entry name" value="PROTEIN FLAG"/>
    <property type="match status" value="1"/>
</dbReference>
<keyword evidence="2" id="KW-0282">Flagellum</keyword>
<organism evidence="2">
    <name type="scientific">hydrocarbon metagenome</name>
    <dbReference type="NCBI Taxonomy" id="938273"/>
    <lineage>
        <taxon>unclassified sequences</taxon>
        <taxon>metagenomes</taxon>
        <taxon>ecological metagenomes</taxon>
    </lineage>
</organism>
<dbReference type="SUPFAM" id="SSF160214">
    <property type="entry name" value="FlaG-like"/>
    <property type="match status" value="1"/>
</dbReference>
<gene>
    <name evidence="2" type="ORF">ASZ90_020277</name>
</gene>
<name>A0A0W8E125_9ZZZZ</name>
<dbReference type="InterPro" id="IPR005186">
    <property type="entry name" value="FlaG"/>
</dbReference>
<dbReference type="AlphaFoldDB" id="A0A0W8E125"/>
<keyword evidence="2" id="KW-0966">Cell projection</keyword>
<dbReference type="InterPro" id="IPR035924">
    <property type="entry name" value="FlaG-like_sf"/>
</dbReference>
<feature type="region of interest" description="Disordered" evidence="1">
    <location>
        <begin position="1"/>
        <end position="32"/>
    </location>
</feature>
<evidence type="ECO:0000313" key="2">
    <source>
        <dbReference type="EMBL" id="KUG02324.1"/>
    </source>
</evidence>